<comment type="caution">
    <text evidence="1">The sequence shown here is derived from an EMBL/GenBank/DDBJ whole genome shotgun (WGS) entry which is preliminary data.</text>
</comment>
<feature type="non-terminal residue" evidence="1">
    <location>
        <position position="1"/>
    </location>
</feature>
<evidence type="ECO:0000313" key="2">
    <source>
        <dbReference type="Proteomes" id="UP000664034"/>
    </source>
</evidence>
<dbReference type="EMBL" id="JAFMYV010000014">
    <property type="protein sequence ID" value="MBO0939482.1"/>
    <property type="molecule type" value="Genomic_DNA"/>
</dbReference>
<reference evidence="1" key="1">
    <citation type="submission" date="2021-03" db="EMBL/GenBank/DDBJ databases">
        <title>Fibrella sp. HMF5335 genome sequencing and assembly.</title>
        <authorList>
            <person name="Kang H."/>
            <person name="Kim H."/>
            <person name="Bae S."/>
            <person name="Joh K."/>
        </authorList>
    </citation>
    <scope>NUCLEOTIDE SEQUENCE</scope>
    <source>
        <strain evidence="1">HMF5335</strain>
    </source>
</reference>
<dbReference type="RefSeq" id="WP_207367007.1">
    <property type="nucleotide sequence ID" value="NZ_JAFMYV010000014.1"/>
</dbReference>
<keyword evidence="2" id="KW-1185">Reference proteome</keyword>
<organism evidence="1 2">
    <name type="scientific">Fibrella rubiginis</name>
    <dbReference type="NCBI Taxonomy" id="2817060"/>
    <lineage>
        <taxon>Bacteria</taxon>
        <taxon>Pseudomonadati</taxon>
        <taxon>Bacteroidota</taxon>
        <taxon>Cytophagia</taxon>
        <taxon>Cytophagales</taxon>
        <taxon>Spirosomataceae</taxon>
        <taxon>Fibrella</taxon>
    </lineage>
</organism>
<name>A0A939GN36_9BACT</name>
<accession>A0A939GN36</accession>
<gene>
    <name evidence="1" type="ORF">J2I47_23230</name>
</gene>
<protein>
    <submittedName>
        <fullName evidence="1">Uncharacterized protein</fullName>
    </submittedName>
</protein>
<dbReference type="Proteomes" id="UP000664034">
    <property type="component" value="Unassembled WGS sequence"/>
</dbReference>
<sequence>LLDHRYYNGAFRITILKALDRLSKPDNIKDFRKENEHFKHDIDSLSRINTQNKSLLSSFNDDVSDDLQKSLLSKTVSASGTTTDKDLCAAFITYSQIVFKRFIRASLDGQRRRDQVLELAYQLSDEIKNVEHDVDQTFGDADGGYHAQNAIILGRYRITDEHMHSVGILIRKRAFNFENDPPTLVDTDNRIYGKINIRSSQTFIPEFSLGVYFTNFFYPIFGTKTLTAEQANILNAVPTTPKSVSYIAGQTVVDDVVNQQVPVVAAGMLNLTLNAFNGLAHPFLQVGVGTGKALPSFLAGGGIRLRSKVPIMLSLGAIWNWKKQFTTLAVNQIIAGQAELERDLQTILDPKPRFYIGIQMHL</sequence>
<dbReference type="AlphaFoldDB" id="A0A939GN36"/>
<proteinExistence type="predicted"/>
<evidence type="ECO:0000313" key="1">
    <source>
        <dbReference type="EMBL" id="MBO0939482.1"/>
    </source>
</evidence>